<dbReference type="Proteomes" id="UP000189661">
    <property type="component" value="Chromosome"/>
</dbReference>
<keyword evidence="4" id="KW-0808">Transferase</keyword>
<dbReference type="GO" id="GO:0016740">
    <property type="term" value="F:transferase activity"/>
    <property type="evidence" value="ECO:0007669"/>
    <property type="project" value="UniProtKB-KW"/>
</dbReference>
<keyword evidence="2" id="KW-0472">Membrane</keyword>
<keyword evidence="5" id="KW-1185">Reference proteome</keyword>
<dbReference type="EMBL" id="CP019401">
    <property type="protein sequence ID" value="AQU81092.1"/>
    <property type="molecule type" value="Genomic_DNA"/>
</dbReference>
<comment type="similarity">
    <text evidence="1">Belongs to the bacterial sugar transferase family.</text>
</comment>
<name>A0ABM6IXB6_9BACL</name>
<feature type="domain" description="Bacterial sugar transferase" evidence="3">
    <location>
        <begin position="14"/>
        <end position="189"/>
    </location>
</feature>
<dbReference type="RefSeq" id="WP_071154263.1">
    <property type="nucleotide sequence ID" value="NZ_CP019401.1"/>
</dbReference>
<dbReference type="Pfam" id="PF02397">
    <property type="entry name" value="Bac_transf"/>
    <property type="match status" value="1"/>
</dbReference>
<feature type="transmembrane region" description="Helical" evidence="2">
    <location>
        <begin position="20"/>
        <end position="40"/>
    </location>
</feature>
<evidence type="ECO:0000259" key="3">
    <source>
        <dbReference type="Pfam" id="PF02397"/>
    </source>
</evidence>
<keyword evidence="2" id="KW-1133">Transmembrane helix</keyword>
<keyword evidence="2" id="KW-0812">Transmembrane</keyword>
<dbReference type="PANTHER" id="PTHR30576:SF8">
    <property type="entry name" value="UNDECAPRENYL-PHOSPHATE GALACTOSE PHOSPHOTRANSFERASE"/>
    <property type="match status" value="1"/>
</dbReference>
<organism evidence="4 5">
    <name type="scientific">Planococcus faecalis</name>
    <dbReference type="NCBI Taxonomy" id="1598147"/>
    <lineage>
        <taxon>Bacteria</taxon>
        <taxon>Bacillati</taxon>
        <taxon>Bacillota</taxon>
        <taxon>Bacilli</taxon>
        <taxon>Bacillales</taxon>
        <taxon>Caryophanaceae</taxon>
        <taxon>Planococcus</taxon>
    </lineage>
</organism>
<gene>
    <name evidence="4" type="ORF">AJGP001_13490</name>
</gene>
<evidence type="ECO:0000256" key="2">
    <source>
        <dbReference type="SAM" id="Phobius"/>
    </source>
</evidence>
<proteinExistence type="inferred from homology"/>
<evidence type="ECO:0000256" key="1">
    <source>
        <dbReference type="ARBA" id="ARBA00006464"/>
    </source>
</evidence>
<dbReference type="PANTHER" id="PTHR30576">
    <property type="entry name" value="COLANIC BIOSYNTHESIS UDP-GLUCOSE LIPID CARRIER TRANSFERASE"/>
    <property type="match status" value="1"/>
</dbReference>
<evidence type="ECO:0000313" key="4">
    <source>
        <dbReference type="EMBL" id="AQU81092.1"/>
    </source>
</evidence>
<evidence type="ECO:0000313" key="5">
    <source>
        <dbReference type="Proteomes" id="UP000189661"/>
    </source>
</evidence>
<sequence>MEDSKRGLYRQFLKRPIDLLLSLIAIIALSPVFLVVGILVRTKLGSPILFKQARPGLNEKLFLMYKFRTMTDRKDEKGELLSDSERITGFGKFLRSTSLDELPSLFNILKGDMSIVGPRPLLVRYLPYYRIEERKRSHVRPGITGLAQINGRNALTWDERFKVDVSYAKKMSFLLDFKIIIGTILVVFQRKDILVGTEHILKDLDIERKEEFSNEIIK</sequence>
<accession>A0ABM6IXB6</accession>
<protein>
    <submittedName>
        <fullName evidence="4">Sugar transferase</fullName>
    </submittedName>
</protein>
<reference evidence="4 5" key="1">
    <citation type="submission" date="2017-01" db="EMBL/GenBank/DDBJ databases">
        <title>Planococcus faecalis genome complete sequence.</title>
        <authorList>
            <person name="Lee P.C."/>
        </authorList>
    </citation>
    <scope>NUCLEOTIDE SEQUENCE [LARGE SCALE GENOMIC DNA]</scope>
    <source>
        <strain evidence="4 5">AJ003</strain>
    </source>
</reference>
<dbReference type="InterPro" id="IPR003362">
    <property type="entry name" value="Bact_transf"/>
</dbReference>